<feature type="region of interest" description="Disordered" evidence="3">
    <location>
        <begin position="942"/>
        <end position="997"/>
    </location>
</feature>
<feature type="compositionally biased region" description="Low complexity" evidence="3">
    <location>
        <begin position="775"/>
        <end position="784"/>
    </location>
</feature>
<evidence type="ECO:0000256" key="1">
    <source>
        <dbReference type="ARBA" id="ARBA00004123"/>
    </source>
</evidence>
<keyword evidence="4" id="KW-1133">Transmembrane helix</keyword>
<feature type="compositionally biased region" description="Polar residues" evidence="3">
    <location>
        <begin position="942"/>
        <end position="956"/>
    </location>
</feature>
<evidence type="ECO:0000256" key="2">
    <source>
        <dbReference type="ARBA" id="ARBA00023242"/>
    </source>
</evidence>
<feature type="transmembrane region" description="Helical" evidence="4">
    <location>
        <begin position="505"/>
        <end position="524"/>
    </location>
</feature>
<dbReference type="GeneID" id="108052655"/>
<evidence type="ECO:0000313" key="6">
    <source>
        <dbReference type="Proteomes" id="UP001652680"/>
    </source>
</evidence>
<name>A0ABM5JAT2_DRORH</name>
<organism evidence="5 6">
    <name type="scientific">Drosophila rhopaloa</name>
    <name type="common">Fruit fly</name>
    <dbReference type="NCBI Taxonomy" id="1041015"/>
    <lineage>
        <taxon>Eukaryota</taxon>
        <taxon>Metazoa</taxon>
        <taxon>Ecdysozoa</taxon>
        <taxon>Arthropoda</taxon>
        <taxon>Hexapoda</taxon>
        <taxon>Insecta</taxon>
        <taxon>Pterygota</taxon>
        <taxon>Neoptera</taxon>
        <taxon>Endopterygota</taxon>
        <taxon>Diptera</taxon>
        <taxon>Brachycera</taxon>
        <taxon>Muscomorpha</taxon>
        <taxon>Ephydroidea</taxon>
        <taxon>Drosophilidae</taxon>
        <taxon>Drosophila</taxon>
        <taxon>Sophophora</taxon>
    </lineage>
</organism>
<feature type="compositionally biased region" description="Low complexity" evidence="3">
    <location>
        <begin position="652"/>
        <end position="683"/>
    </location>
</feature>
<feature type="region of interest" description="Disordered" evidence="3">
    <location>
        <begin position="643"/>
        <end position="747"/>
    </location>
</feature>
<feature type="compositionally biased region" description="Low complexity" evidence="3">
    <location>
        <begin position="963"/>
        <end position="982"/>
    </location>
</feature>
<comment type="subcellular location">
    <subcellularLocation>
        <location evidence="1">Nucleus</location>
    </subcellularLocation>
</comment>
<evidence type="ECO:0008006" key="7">
    <source>
        <dbReference type="Google" id="ProtNLM"/>
    </source>
</evidence>
<feature type="region of interest" description="Disordered" evidence="3">
    <location>
        <begin position="109"/>
        <end position="171"/>
    </location>
</feature>
<reference evidence="5" key="2">
    <citation type="submission" date="2025-05" db="UniProtKB">
        <authorList>
            <consortium name="EnsemblMetazoa"/>
        </authorList>
    </citation>
    <scope>IDENTIFICATION</scope>
</reference>
<feature type="region of interest" description="Disordered" evidence="3">
    <location>
        <begin position="334"/>
        <end position="353"/>
    </location>
</feature>
<keyword evidence="2" id="KW-0539">Nucleus</keyword>
<feature type="region of interest" description="Disordered" evidence="3">
    <location>
        <begin position="775"/>
        <end position="829"/>
    </location>
</feature>
<dbReference type="Proteomes" id="UP001652680">
    <property type="component" value="Unassembled WGS sequence"/>
</dbReference>
<feature type="compositionally biased region" description="Gly residues" evidence="3">
    <location>
        <begin position="340"/>
        <end position="350"/>
    </location>
</feature>
<dbReference type="RefSeq" id="XP_044315930.1">
    <property type="nucleotide sequence ID" value="XM_044459995.1"/>
</dbReference>
<evidence type="ECO:0000256" key="3">
    <source>
        <dbReference type="SAM" id="MobiDB-lite"/>
    </source>
</evidence>
<feature type="compositionally biased region" description="Polar residues" evidence="3">
    <location>
        <begin position="139"/>
        <end position="149"/>
    </location>
</feature>
<feature type="compositionally biased region" description="Basic residues" evidence="3">
    <location>
        <begin position="109"/>
        <end position="128"/>
    </location>
</feature>
<feature type="transmembrane region" description="Helical" evidence="4">
    <location>
        <begin position="473"/>
        <end position="493"/>
    </location>
</feature>
<keyword evidence="4" id="KW-0812">Transmembrane</keyword>
<feature type="compositionally biased region" description="Polar residues" evidence="3">
    <location>
        <begin position="54"/>
        <end position="65"/>
    </location>
</feature>
<sequence length="997" mass="104588">MYAAAGGASLASRQARQRQRQQKKTQQLQAKLHPPKAAGAVGLVSGDHAAEGASTPTRSQSRQFHQLPTSYLRAPTPHGRKLSATYTTQSKLLLPIDEGDTQSVLQLRMHHAHGHAHAHAHAHSHSHGPAHAPALGSHHGQTPYQQFASSHGRVSPKLVHRHSGSSSSTAGFHPVISAGQLHKSATATLPLVSHLAEEAVSPSAVAGVKTTVTSLDTETPTPTSPPLASTSAAAAAAMAAEAEAELAGGAGAGVMFVPHHDAIIVTPATPMASPGHVAKLRRPGPEELLESSAERQPLTAGEALDDEDEPMHPPAPGQLERKCSVYRMRRSDAFEQDIGGASGGGGGPGSGIKRQLRELQFSAGVQTTQYEPLLADEPQLIFKGLGVNGRKMQICAYCEEGICVCEHLECAQGRAAWLERGRRCSVQDQQQQQATCHRRWVKRNRIQDASLGGSSDDEDFLGVLRGPSTFANAFLYVGLGTVALGLVIAFVGTGEKGFKTTELRLIGPSLIGLGLICCILRILFCICPSHCISSSKKTRKKNGNKIDADHTTSLLRNESKRVSIARGPSFQPKYPIAHKRSQSKMLNEGMEALRQIATTSLFMQNEQKTAINRVVPIINEPDSGDAPLEMKKLHTALNACEMSDEEQDQYQDQEQQQQQKQIAKRTTATTAVTSSTTKDPTSGAAGGGAGATTSRITRATTLSTVDEKPDSKLVRQRVALQQQRQQQEQQQHVPKSQSLSSSSTVKDSLEVVEETSLIDASDEATPVAVALPPATQPAAATPMPSSCSTGAIPRLNRPGISTGATPKTTTTTTTPTITARLPTSQSHPTSYDLPPALPHTYSATATVRGPLGMSMSSSAGKVIGGGGGTAFTMPPTTTTISLLPLPAPPAATTTTTTTATTMASIPGQVLESSGVTSLSLSLMRPATASGVVLGGLTTSSFSNTTDHQKSHPSSAGSVMGRGSSLLLSPPSAAATSSSATSSKFEPELVLSPAKLGQ</sequence>
<accession>A0ABM5JAT2</accession>
<feature type="region of interest" description="Disordered" evidence="3">
    <location>
        <begin position="286"/>
        <end position="322"/>
    </location>
</feature>
<dbReference type="PANTHER" id="PTHR13129:SF4">
    <property type="entry name" value="DDB1- AND CUL4-ASSOCIATED FACTOR 1"/>
    <property type="match status" value="1"/>
</dbReference>
<evidence type="ECO:0000313" key="5">
    <source>
        <dbReference type="EnsemblMetazoa" id="XP_044315930.1"/>
    </source>
</evidence>
<dbReference type="PANTHER" id="PTHR13129">
    <property type="entry name" value="VPRBP PROTEIN-RELATED"/>
    <property type="match status" value="1"/>
</dbReference>
<protein>
    <recommendedName>
        <fullName evidence="7">Mucin-5AC</fullName>
    </recommendedName>
</protein>
<proteinExistence type="predicted"/>
<evidence type="ECO:0000256" key="4">
    <source>
        <dbReference type="SAM" id="Phobius"/>
    </source>
</evidence>
<dbReference type="InterPro" id="IPR033270">
    <property type="entry name" value="VPRBP/DCAF1"/>
</dbReference>
<dbReference type="EnsemblMetazoa" id="XM_044459995.1">
    <property type="protein sequence ID" value="XP_044315930.1"/>
    <property type="gene ID" value="LOC108052655"/>
</dbReference>
<keyword evidence="6" id="KW-1185">Reference proteome</keyword>
<feature type="region of interest" description="Disordered" evidence="3">
    <location>
        <begin position="1"/>
        <end position="65"/>
    </location>
</feature>
<feature type="compositionally biased region" description="Low complexity" evidence="3">
    <location>
        <begin position="716"/>
        <end position="743"/>
    </location>
</feature>
<reference evidence="6" key="1">
    <citation type="journal article" date="2021" name="Elife">
        <title>Highly contiguous assemblies of 101 drosophilid genomes.</title>
        <authorList>
            <person name="Kim B.Y."/>
            <person name="Wang J.R."/>
            <person name="Miller D.E."/>
            <person name="Barmina O."/>
            <person name="Delaney E."/>
            <person name="Thompson A."/>
            <person name="Comeault A.A."/>
            <person name="Peede D."/>
            <person name="D'Agostino E.R."/>
            <person name="Pelaez J."/>
            <person name="Aguilar J.M."/>
            <person name="Haji D."/>
            <person name="Matsunaga T."/>
            <person name="Armstrong E.E."/>
            <person name="Zych M."/>
            <person name="Ogawa Y."/>
            <person name="Stamenkovic-Radak M."/>
            <person name="Jelic M."/>
            <person name="Veselinovic M.S."/>
            <person name="Tanaskovic M."/>
            <person name="Eric P."/>
            <person name="Gao J.J."/>
            <person name="Katoh T.K."/>
            <person name="Toda M.J."/>
            <person name="Watabe H."/>
            <person name="Watada M."/>
            <person name="Davis J.S."/>
            <person name="Moyle L.C."/>
            <person name="Manoli G."/>
            <person name="Bertolini E."/>
            <person name="Kostal V."/>
            <person name="Hawley R.S."/>
            <person name="Takahashi A."/>
            <person name="Jones C.D."/>
            <person name="Price D.K."/>
            <person name="Whiteman N."/>
            <person name="Kopp A."/>
            <person name="Matute D.R."/>
            <person name="Petrov D.A."/>
        </authorList>
    </citation>
    <scope>NUCLEOTIDE SEQUENCE [LARGE SCALE GENOMIC DNA]</scope>
</reference>
<feature type="compositionally biased region" description="Low complexity" evidence="3">
    <location>
        <begin position="802"/>
        <end position="823"/>
    </location>
</feature>
<feature type="compositionally biased region" description="Low complexity" evidence="3">
    <location>
        <begin position="691"/>
        <end position="701"/>
    </location>
</feature>
<keyword evidence="4" id="KW-0472">Membrane</keyword>